<name>A0A9P8N513_9HYPO</name>
<evidence type="ECO:0000313" key="2">
    <source>
        <dbReference type="Proteomes" id="UP000824596"/>
    </source>
</evidence>
<keyword evidence="2" id="KW-1185">Reference proteome</keyword>
<evidence type="ECO:0000313" key="1">
    <source>
        <dbReference type="EMBL" id="KAH0968588.1"/>
    </source>
</evidence>
<dbReference type="InterPro" id="IPR021054">
    <property type="entry name" value="Cell_wall_mannoprotein_1"/>
</dbReference>
<dbReference type="GeneID" id="68350359"/>
<gene>
    <name evidence="1" type="ORF">HRG_01230</name>
</gene>
<accession>A0A9P8N513</accession>
<sequence length="180" mass="19273">MVSPNKPLVLFLAAVSAAPLEQSLSELAVATIKQVNQDVTNIDTNVKRLTRLLAALSNVYLALAGGAIHSGQLPRPIPIKDLLGLVEHVNKTLAIDNPIAVNTLISKKKELEDAKVAGFLVPRLEMLLAGHEAFSNHILARVPADASPEIKAQGKAVVEVISDALRKVLRLFGLGAKRFK</sequence>
<dbReference type="RefSeq" id="XP_044726101.1">
    <property type="nucleotide sequence ID" value="XM_044859701.1"/>
</dbReference>
<comment type="caution">
    <text evidence="1">The sequence shown here is derived from an EMBL/GenBank/DDBJ whole genome shotgun (WGS) entry which is preliminary data.</text>
</comment>
<dbReference type="AlphaFoldDB" id="A0A9P8N513"/>
<protein>
    <submittedName>
        <fullName evidence="1">Hydrophobic surface binding protein A domain-containing protein</fullName>
    </submittedName>
</protein>
<dbReference type="Pfam" id="PF12296">
    <property type="entry name" value="HsbA"/>
    <property type="match status" value="1"/>
</dbReference>
<dbReference type="EMBL" id="JAIZPD010000001">
    <property type="protein sequence ID" value="KAH0968588.1"/>
    <property type="molecule type" value="Genomic_DNA"/>
</dbReference>
<organism evidence="1 2">
    <name type="scientific">Hirsutella rhossiliensis</name>
    <dbReference type="NCBI Taxonomy" id="111463"/>
    <lineage>
        <taxon>Eukaryota</taxon>
        <taxon>Fungi</taxon>
        <taxon>Dikarya</taxon>
        <taxon>Ascomycota</taxon>
        <taxon>Pezizomycotina</taxon>
        <taxon>Sordariomycetes</taxon>
        <taxon>Hypocreomycetidae</taxon>
        <taxon>Hypocreales</taxon>
        <taxon>Ophiocordycipitaceae</taxon>
        <taxon>Hirsutella</taxon>
    </lineage>
</organism>
<proteinExistence type="predicted"/>
<reference evidence="1" key="1">
    <citation type="submission" date="2021-09" db="EMBL/GenBank/DDBJ databases">
        <title>A high-quality genome of the endoparasitic fungus Hirsutella rhossiliensis with a comparison of Hirsutella genomes reveals transposable elements contributing to genome size variation.</title>
        <authorList>
            <person name="Lin R."/>
            <person name="Jiao Y."/>
            <person name="Sun X."/>
            <person name="Ling J."/>
            <person name="Xie B."/>
            <person name="Cheng X."/>
        </authorList>
    </citation>
    <scope>NUCLEOTIDE SEQUENCE</scope>
    <source>
        <strain evidence="1">HR02</strain>
    </source>
</reference>
<dbReference type="OrthoDB" id="2422134at2759"/>
<dbReference type="Gene3D" id="1.20.1280.140">
    <property type="match status" value="1"/>
</dbReference>
<dbReference type="Proteomes" id="UP000824596">
    <property type="component" value="Unassembled WGS sequence"/>
</dbReference>